<dbReference type="RefSeq" id="WP_323690799.1">
    <property type="nucleotide sequence ID" value="NZ_CP116341.1"/>
</dbReference>
<sequence>MNRKSMFVILFVLFFTGFLTVSVAKAESGLPFDTQVSGTITEQKPADEYTIVLEQPGTLSVTLDAYFSAVIVDLQTPDGNRVDGYEVTYNGRSDKPSTYSKEYVLESGEYTLIIKDHEKRSFGDYEIRAAFDPANNNEIEPNQSFNEAMLLTVGGDKVRGFISLGDQDDYYKVELTEPGRFQMNAISYMPNANIRLFDERQKMIAYESFGFKKDDPVYWKHQIDLEAGIYYILVTGQGSYRGVYEMGVDLQPANNEEKEPNNTRETAIPLQLNDGKTHTGFLSDSDKIDYYALEMNYDGYMTINFTSEFSMYNLMREVHISYGSDTNFGAIGKPVTSTQKLKLEKGIYYFSPFKQVDWQSGVYTMSFSAEPAFMDMTDRYSAAVTYLADKKVAKGISKTEFGMKNDIKRVDAAIWLANILNLDTSDTSTPQYGDVPKRAWGAVNALRSAGIATGKSSTYFGANDTTTRGEMALLIQRAYTLSSDGVELSFKDVSPRYEEAVKALLKHNVTQGKTSTKFGTGSSITRGELAIFLYRVDAAR</sequence>
<dbReference type="Proteomes" id="UP001303532">
    <property type="component" value="Chromosome"/>
</dbReference>
<dbReference type="Pfam" id="PF00395">
    <property type="entry name" value="SLH"/>
    <property type="match status" value="2"/>
</dbReference>
<evidence type="ECO:0000259" key="1">
    <source>
        <dbReference type="PROSITE" id="PS51272"/>
    </source>
</evidence>
<reference evidence="2 3" key="1">
    <citation type="submission" date="2023-01" db="EMBL/GenBank/DDBJ databases">
        <title>Sporosarcina sp. nov., isolated from Korean tranditional fermented seafood 'Jeotgal'.</title>
        <authorList>
            <person name="Yang A.-I."/>
        </authorList>
    </citation>
    <scope>NUCLEOTIDE SEQUENCE [LARGE SCALE GENOMIC DNA]</scope>
    <source>
        <strain evidence="2 3">B2O-1</strain>
    </source>
</reference>
<keyword evidence="3" id="KW-1185">Reference proteome</keyword>
<dbReference type="Gene3D" id="2.60.120.380">
    <property type="match status" value="3"/>
</dbReference>
<organism evidence="2 3">
    <name type="scientific">Sporosarcina jeotgali</name>
    <dbReference type="NCBI Taxonomy" id="3020056"/>
    <lineage>
        <taxon>Bacteria</taxon>
        <taxon>Bacillati</taxon>
        <taxon>Bacillota</taxon>
        <taxon>Bacilli</taxon>
        <taxon>Bacillales</taxon>
        <taxon>Caryophanaceae</taxon>
        <taxon>Sporosarcina</taxon>
    </lineage>
</organism>
<dbReference type="InterPro" id="IPR001119">
    <property type="entry name" value="SLH_dom"/>
</dbReference>
<accession>A0ABZ0KS77</accession>
<proteinExistence type="predicted"/>
<dbReference type="PROSITE" id="PS51272">
    <property type="entry name" value="SLH"/>
    <property type="match status" value="1"/>
</dbReference>
<protein>
    <submittedName>
        <fullName evidence="2">S-layer homology domain-containing protein</fullName>
    </submittedName>
</protein>
<dbReference type="SUPFAM" id="SSF89260">
    <property type="entry name" value="Collagen-binding domain"/>
    <property type="match status" value="2"/>
</dbReference>
<name>A0ABZ0KS77_9BACL</name>
<evidence type="ECO:0000313" key="3">
    <source>
        <dbReference type="Proteomes" id="UP001303532"/>
    </source>
</evidence>
<evidence type="ECO:0000313" key="2">
    <source>
        <dbReference type="EMBL" id="WOV83124.1"/>
    </source>
</evidence>
<feature type="domain" description="SLH" evidence="1">
    <location>
        <begin position="426"/>
        <end position="489"/>
    </location>
</feature>
<gene>
    <name evidence="2" type="ORF">PGH26_09290</name>
</gene>
<dbReference type="EMBL" id="CP116341">
    <property type="protein sequence ID" value="WOV83124.1"/>
    <property type="molecule type" value="Genomic_DNA"/>
</dbReference>